<organism evidence="2">
    <name type="scientific">Myxobolus squamalis</name>
    <name type="common">Myxosporean</name>
    <dbReference type="NCBI Taxonomy" id="59785"/>
    <lineage>
        <taxon>Eukaryota</taxon>
        <taxon>Metazoa</taxon>
        <taxon>Cnidaria</taxon>
        <taxon>Myxozoa</taxon>
        <taxon>Myxosporea</taxon>
        <taxon>Bivalvulida</taxon>
        <taxon>Platysporina</taxon>
        <taxon>Myxobolidae</taxon>
        <taxon>Myxobolus</taxon>
    </lineage>
</organism>
<evidence type="ECO:0000313" key="2">
    <source>
        <dbReference type="EMBL" id="NDJ95782.1"/>
    </source>
</evidence>
<dbReference type="EMBL" id="GHBR01000189">
    <property type="protein sequence ID" value="NDJ95782.1"/>
    <property type="molecule type" value="Transcribed_RNA"/>
</dbReference>
<dbReference type="AlphaFoldDB" id="A0A6B2FX66"/>
<dbReference type="PANTHER" id="PTHR23122">
    <property type="entry name" value="MEMBRANE-ASSOCIATED GUANYLATE KINASE MAGUK"/>
    <property type="match status" value="1"/>
</dbReference>
<dbReference type="SMART" id="SM00228">
    <property type="entry name" value="PDZ"/>
    <property type="match status" value="1"/>
</dbReference>
<name>A0A6B2FX66_MYXSQ</name>
<dbReference type="InterPro" id="IPR001478">
    <property type="entry name" value="PDZ"/>
</dbReference>
<dbReference type="Pfam" id="PF00595">
    <property type="entry name" value="PDZ"/>
    <property type="match status" value="1"/>
</dbReference>
<reference evidence="2" key="1">
    <citation type="submission" date="2018-11" db="EMBL/GenBank/DDBJ databases">
        <title>Myxobolus squamalis genome and transcriptome.</title>
        <authorList>
            <person name="Yahalomi D."/>
            <person name="Atkinson S.D."/>
            <person name="Neuhof M."/>
            <person name="Chang E.S."/>
            <person name="Philippe H."/>
            <person name="Cartwright P."/>
            <person name="Bartholomew J.L."/>
            <person name="Huchon D."/>
        </authorList>
    </citation>
    <scope>NUCLEOTIDE SEQUENCE</scope>
    <source>
        <strain evidence="2">71B08</strain>
        <tissue evidence="2">Whole</tissue>
    </source>
</reference>
<feature type="domain" description="PDZ" evidence="1">
    <location>
        <begin position="261"/>
        <end position="329"/>
    </location>
</feature>
<dbReference type="InterPro" id="IPR050716">
    <property type="entry name" value="MAGUK"/>
</dbReference>
<accession>A0A6B2FX66</accession>
<dbReference type="Gene3D" id="2.30.42.10">
    <property type="match status" value="1"/>
</dbReference>
<protein>
    <submittedName>
        <fullName evidence="2">MAGUK p55 subfamily member 7 (Trinotate prediction)</fullName>
    </submittedName>
</protein>
<evidence type="ECO:0000259" key="1">
    <source>
        <dbReference type="PROSITE" id="PS50106"/>
    </source>
</evidence>
<sequence>MVATSEETVSIDGFHLIHIDNLKKNIHKRRVNDFKSFVNTSKRNIRNSYQQFLSWRGKNGKRNSQNSKQSYQLPETSKETPYYNYDFHNFLNDMIELGRHTKDVQDKSKYENLMQIVTSPRTKDVFNISSNVFQFCSFLKSENRVKNKIIKKHMKDYFKLDRQSAKINDVSEILTINRVNVVYSTYQKIVDLTVKSSACVFRTDSQQKYESCLSGNSVKITKQCCNKKLEDKKLLSTMDSSKINFKIKNNVNGMNFESMQVVNLELNIHESIGITLVNEYNNSILIARVIKGQAADQCELLKVGDEIFEVNDEPVKGMEIEEVINVIENQKKTGSISFLICHESLAKKIQSIRH</sequence>
<dbReference type="SUPFAM" id="SSF50156">
    <property type="entry name" value="PDZ domain-like"/>
    <property type="match status" value="1"/>
</dbReference>
<dbReference type="InterPro" id="IPR036034">
    <property type="entry name" value="PDZ_sf"/>
</dbReference>
<proteinExistence type="predicted"/>
<dbReference type="PROSITE" id="PS50106">
    <property type="entry name" value="PDZ"/>
    <property type="match status" value="1"/>
</dbReference>